<dbReference type="InterPro" id="IPR051265">
    <property type="entry name" value="HIBADH-related_NP60_sf"/>
</dbReference>
<dbReference type="PANTHER" id="PTHR43580">
    <property type="entry name" value="OXIDOREDUCTASE GLYR1-RELATED"/>
    <property type="match status" value="1"/>
</dbReference>
<dbReference type="SUPFAM" id="SSF48179">
    <property type="entry name" value="6-phosphogluconate dehydrogenase C-terminal domain-like"/>
    <property type="match status" value="1"/>
</dbReference>
<dbReference type="InterPro" id="IPR008927">
    <property type="entry name" value="6-PGluconate_DH-like_C_sf"/>
</dbReference>
<dbReference type="Gene3D" id="1.10.1040.10">
    <property type="entry name" value="N-(1-d-carboxylethyl)-l-norvaline Dehydrogenase, domain 2"/>
    <property type="match status" value="1"/>
</dbReference>
<evidence type="ECO:0000259" key="4">
    <source>
        <dbReference type="Pfam" id="PF03446"/>
    </source>
</evidence>
<dbReference type="AlphaFoldDB" id="A0A1M5QH93"/>
<gene>
    <name evidence="6" type="ORF">SAMN04488135_102279</name>
</gene>
<dbReference type="GO" id="GO:0051287">
    <property type="term" value="F:NAD binding"/>
    <property type="evidence" value="ECO:0007669"/>
    <property type="project" value="InterPro"/>
</dbReference>
<sequence>MSGESVMNAASGKRVGWIGLGKMGTPMAANLLAAGHPVMVYNRSAARTEALAGKGAAVAPSVPALARDCAVVISMVSDDLALQSVTLDAGGLFEAASPGMVFIDMSTVSPILSERVAAAAQAKGVHYLRAPVSGSTTTAAAGTLTILASGPKDTYDRCLPLLQAMGKKLYYLGPAEQARYLKVVINMMAGVTAAMLGEALALGERGGLEWAQMIEVINNSVVGSPLLAYKADMLTKRNFAPMFTAAQMAKDFDLALEAGRNTNVPMPLAAVSRQFLGAMIASGRGELDFFAYVAMLEELAGLGPAGSQE</sequence>
<dbReference type="Pfam" id="PF14833">
    <property type="entry name" value="NAD_binding_11"/>
    <property type="match status" value="1"/>
</dbReference>
<feature type="active site" evidence="3">
    <location>
        <position position="182"/>
    </location>
</feature>
<dbReference type="InterPro" id="IPR006115">
    <property type="entry name" value="6PGDH_NADP-bd"/>
</dbReference>
<reference evidence="6 7" key="1">
    <citation type="submission" date="2016-11" db="EMBL/GenBank/DDBJ databases">
        <authorList>
            <person name="Jaros S."/>
            <person name="Januszkiewicz K."/>
            <person name="Wedrychowicz H."/>
        </authorList>
    </citation>
    <scope>NUCLEOTIDE SEQUENCE [LARGE SCALE GENOMIC DNA]</scope>
    <source>
        <strain evidence="6 7">CGMCC 1.10190</strain>
    </source>
</reference>
<name>A0A1M5QH93_9BURK</name>
<evidence type="ECO:0000256" key="3">
    <source>
        <dbReference type="PIRSR" id="PIRSR000103-1"/>
    </source>
</evidence>
<evidence type="ECO:0000256" key="1">
    <source>
        <dbReference type="ARBA" id="ARBA00023002"/>
    </source>
</evidence>
<keyword evidence="2" id="KW-0520">NAD</keyword>
<dbReference type="GO" id="GO:0016491">
    <property type="term" value="F:oxidoreductase activity"/>
    <property type="evidence" value="ECO:0007669"/>
    <property type="project" value="UniProtKB-KW"/>
</dbReference>
<dbReference type="GO" id="GO:0050661">
    <property type="term" value="F:NADP binding"/>
    <property type="evidence" value="ECO:0007669"/>
    <property type="project" value="InterPro"/>
</dbReference>
<evidence type="ECO:0000256" key="2">
    <source>
        <dbReference type="ARBA" id="ARBA00023027"/>
    </source>
</evidence>
<protein>
    <submittedName>
        <fullName evidence="6">3-hydroxyisobutyrate dehydrogenase</fullName>
    </submittedName>
</protein>
<proteinExistence type="predicted"/>
<dbReference type="PIRSF" id="PIRSF000103">
    <property type="entry name" value="HIBADH"/>
    <property type="match status" value="1"/>
</dbReference>
<dbReference type="InterPro" id="IPR029154">
    <property type="entry name" value="HIBADH-like_NADP-bd"/>
</dbReference>
<feature type="domain" description="3-hydroxyisobutyrate dehydrogenase-like NAD-binding" evidence="5">
    <location>
        <begin position="179"/>
        <end position="295"/>
    </location>
</feature>
<dbReference type="InterPro" id="IPR013328">
    <property type="entry name" value="6PGD_dom2"/>
</dbReference>
<dbReference type="InterPro" id="IPR015815">
    <property type="entry name" value="HIBADH-related"/>
</dbReference>
<keyword evidence="7" id="KW-1185">Reference proteome</keyword>
<accession>A0A1M5QH93</accession>
<evidence type="ECO:0000313" key="7">
    <source>
        <dbReference type="Proteomes" id="UP000184226"/>
    </source>
</evidence>
<dbReference type="Proteomes" id="UP000184226">
    <property type="component" value="Unassembled WGS sequence"/>
</dbReference>
<dbReference type="Gene3D" id="3.40.50.720">
    <property type="entry name" value="NAD(P)-binding Rossmann-like Domain"/>
    <property type="match status" value="1"/>
</dbReference>
<organism evidence="6 7">
    <name type="scientific">Pollutimonas bauzanensis</name>
    <dbReference type="NCBI Taxonomy" id="658167"/>
    <lineage>
        <taxon>Bacteria</taxon>
        <taxon>Pseudomonadati</taxon>
        <taxon>Pseudomonadota</taxon>
        <taxon>Betaproteobacteria</taxon>
        <taxon>Burkholderiales</taxon>
        <taxon>Alcaligenaceae</taxon>
        <taxon>Pollutimonas</taxon>
    </lineage>
</organism>
<evidence type="ECO:0000259" key="5">
    <source>
        <dbReference type="Pfam" id="PF14833"/>
    </source>
</evidence>
<evidence type="ECO:0000313" key="6">
    <source>
        <dbReference type="EMBL" id="SHH13472.1"/>
    </source>
</evidence>
<dbReference type="OrthoDB" id="9777604at2"/>
<keyword evidence="1" id="KW-0560">Oxidoreductase</keyword>
<dbReference type="InterPro" id="IPR036291">
    <property type="entry name" value="NAD(P)-bd_dom_sf"/>
</dbReference>
<dbReference type="RefSeq" id="WP_084135734.1">
    <property type="nucleotide sequence ID" value="NZ_FQXE01000002.1"/>
</dbReference>
<dbReference type="PANTHER" id="PTHR43580:SF2">
    <property type="entry name" value="CYTOKINE-LIKE NUCLEAR FACTOR N-PAC"/>
    <property type="match status" value="1"/>
</dbReference>
<dbReference type="SUPFAM" id="SSF51735">
    <property type="entry name" value="NAD(P)-binding Rossmann-fold domains"/>
    <property type="match status" value="1"/>
</dbReference>
<dbReference type="STRING" id="658167.SAMN04488135_102279"/>
<feature type="domain" description="6-phosphogluconate dehydrogenase NADP-binding" evidence="4">
    <location>
        <begin position="14"/>
        <end position="173"/>
    </location>
</feature>
<dbReference type="EMBL" id="FQXE01000002">
    <property type="protein sequence ID" value="SHH13472.1"/>
    <property type="molecule type" value="Genomic_DNA"/>
</dbReference>
<dbReference type="Pfam" id="PF03446">
    <property type="entry name" value="NAD_binding_2"/>
    <property type="match status" value="1"/>
</dbReference>